<evidence type="ECO:0000313" key="3">
    <source>
        <dbReference type="Proteomes" id="UP000801492"/>
    </source>
</evidence>
<sequence>MGRSRSFLSRQPKRGKKSQARRRYLRKKEESCKVMWKDSLWEIMELAGKEEHEIAKTNGDIDADGIPYIT</sequence>
<dbReference type="EMBL" id="VTPC01008834">
    <property type="protein sequence ID" value="KAF2892270.1"/>
    <property type="molecule type" value="Genomic_DNA"/>
</dbReference>
<proteinExistence type="predicted"/>
<comment type="caution">
    <text evidence="2">The sequence shown here is derived from an EMBL/GenBank/DDBJ whole genome shotgun (WGS) entry which is preliminary data.</text>
</comment>
<feature type="non-terminal residue" evidence="2">
    <location>
        <position position="1"/>
    </location>
</feature>
<name>A0A8K0CZT2_IGNLU</name>
<keyword evidence="3" id="KW-1185">Reference proteome</keyword>
<gene>
    <name evidence="2" type="ORF">ILUMI_13902</name>
</gene>
<feature type="compositionally biased region" description="Basic residues" evidence="1">
    <location>
        <begin position="11"/>
        <end position="24"/>
    </location>
</feature>
<dbReference type="OrthoDB" id="6431392at2759"/>
<organism evidence="2 3">
    <name type="scientific">Ignelater luminosus</name>
    <name type="common">Cucubano</name>
    <name type="synonym">Pyrophorus luminosus</name>
    <dbReference type="NCBI Taxonomy" id="2038154"/>
    <lineage>
        <taxon>Eukaryota</taxon>
        <taxon>Metazoa</taxon>
        <taxon>Ecdysozoa</taxon>
        <taxon>Arthropoda</taxon>
        <taxon>Hexapoda</taxon>
        <taxon>Insecta</taxon>
        <taxon>Pterygota</taxon>
        <taxon>Neoptera</taxon>
        <taxon>Endopterygota</taxon>
        <taxon>Coleoptera</taxon>
        <taxon>Polyphaga</taxon>
        <taxon>Elateriformia</taxon>
        <taxon>Elateroidea</taxon>
        <taxon>Elateridae</taxon>
        <taxon>Agrypninae</taxon>
        <taxon>Pyrophorini</taxon>
        <taxon>Ignelater</taxon>
    </lineage>
</organism>
<feature type="region of interest" description="Disordered" evidence="1">
    <location>
        <begin position="1"/>
        <end position="24"/>
    </location>
</feature>
<reference evidence="2" key="1">
    <citation type="submission" date="2019-08" db="EMBL/GenBank/DDBJ databases">
        <title>The genome of the North American firefly Photinus pyralis.</title>
        <authorList>
            <consortium name="Photinus pyralis genome working group"/>
            <person name="Fallon T.R."/>
            <person name="Sander Lower S.E."/>
            <person name="Weng J.-K."/>
        </authorList>
    </citation>
    <scope>NUCLEOTIDE SEQUENCE</scope>
    <source>
        <strain evidence="2">TRF0915ILg1</strain>
        <tissue evidence="2">Whole body</tissue>
    </source>
</reference>
<evidence type="ECO:0000256" key="1">
    <source>
        <dbReference type="SAM" id="MobiDB-lite"/>
    </source>
</evidence>
<protein>
    <submittedName>
        <fullName evidence="2">Uncharacterized protein</fullName>
    </submittedName>
</protein>
<dbReference type="AlphaFoldDB" id="A0A8K0CZT2"/>
<evidence type="ECO:0000313" key="2">
    <source>
        <dbReference type="EMBL" id="KAF2892270.1"/>
    </source>
</evidence>
<accession>A0A8K0CZT2</accession>
<dbReference type="Proteomes" id="UP000801492">
    <property type="component" value="Unassembled WGS sequence"/>
</dbReference>